<keyword evidence="1" id="KW-0812">Transmembrane</keyword>
<name>A5FW96_ACICJ</name>
<dbReference type="AlphaFoldDB" id="A5FW96"/>
<evidence type="ECO:0000313" key="2">
    <source>
        <dbReference type="EMBL" id="ABQ29878.1"/>
    </source>
</evidence>
<organism evidence="2 3">
    <name type="scientific">Acidiphilium cryptum (strain JF-5)</name>
    <dbReference type="NCBI Taxonomy" id="349163"/>
    <lineage>
        <taxon>Bacteria</taxon>
        <taxon>Pseudomonadati</taxon>
        <taxon>Pseudomonadota</taxon>
        <taxon>Alphaproteobacteria</taxon>
        <taxon>Acetobacterales</taxon>
        <taxon>Acidocellaceae</taxon>
        <taxon>Acidiphilium</taxon>
    </lineage>
</organism>
<feature type="transmembrane region" description="Helical" evidence="1">
    <location>
        <begin position="104"/>
        <end position="130"/>
    </location>
</feature>
<keyword evidence="1" id="KW-0472">Membrane</keyword>
<dbReference type="HOGENOM" id="CLU_122712_0_0_5"/>
<reference evidence="2 3" key="1">
    <citation type="submission" date="2007-05" db="EMBL/GenBank/DDBJ databases">
        <title>Complete sequence of chromosome of Acidiphilium cryptum JF-5.</title>
        <authorList>
            <consortium name="US DOE Joint Genome Institute"/>
            <person name="Copeland A."/>
            <person name="Lucas S."/>
            <person name="Lapidus A."/>
            <person name="Barry K."/>
            <person name="Detter J.C."/>
            <person name="Glavina del Rio T."/>
            <person name="Hammon N."/>
            <person name="Israni S."/>
            <person name="Dalin E."/>
            <person name="Tice H."/>
            <person name="Pitluck S."/>
            <person name="Sims D."/>
            <person name="Brettin T."/>
            <person name="Bruce D."/>
            <person name="Han C."/>
            <person name="Schmutz J."/>
            <person name="Larimer F."/>
            <person name="Land M."/>
            <person name="Hauser L."/>
            <person name="Kyrpides N."/>
            <person name="Kim E."/>
            <person name="Magnuson T."/>
            <person name="Richardson P."/>
        </authorList>
    </citation>
    <scope>NUCLEOTIDE SEQUENCE [LARGE SCALE GENOMIC DNA]</scope>
    <source>
        <strain evidence="2 3">JF-5</strain>
    </source>
</reference>
<dbReference type="RefSeq" id="WP_007422913.1">
    <property type="nucleotide sequence ID" value="NC_009484.1"/>
</dbReference>
<keyword evidence="3" id="KW-1185">Reference proteome</keyword>
<gene>
    <name evidence="2" type="ordered locus">Acry_0657</name>
</gene>
<sequence length="175" mass="18740">MIDFMDLWRALDRAARHMLPTAAIVVVMVLLALPGLLPAQAELRAGFVMSSVFFWTLYRPGALPAPVVALIGVLLGLLGNVPLGVWSVLLLLEQAAVGMSRRLLLRQGFMLVWLAFAGCVAIVVALEWVIRATLDLTLLPIAPALMEAGISILFYPLVAVPLSRAHAGPAAPEQA</sequence>
<evidence type="ECO:0008006" key="4">
    <source>
        <dbReference type="Google" id="ProtNLM"/>
    </source>
</evidence>
<keyword evidence="1" id="KW-1133">Transmembrane helix</keyword>
<dbReference type="EMBL" id="CP000697">
    <property type="protein sequence ID" value="ABQ29878.1"/>
    <property type="molecule type" value="Genomic_DNA"/>
</dbReference>
<feature type="transmembrane region" description="Helical" evidence="1">
    <location>
        <begin position="136"/>
        <end position="158"/>
    </location>
</feature>
<evidence type="ECO:0000313" key="3">
    <source>
        <dbReference type="Proteomes" id="UP000000245"/>
    </source>
</evidence>
<protein>
    <recommendedName>
        <fullName evidence="4">Rod shape-determining protein MreD</fullName>
    </recommendedName>
</protein>
<proteinExistence type="predicted"/>
<evidence type="ECO:0000256" key="1">
    <source>
        <dbReference type="SAM" id="Phobius"/>
    </source>
</evidence>
<dbReference type="Proteomes" id="UP000000245">
    <property type="component" value="Chromosome"/>
</dbReference>
<dbReference type="STRING" id="349163.Acry_0657"/>
<dbReference type="KEGG" id="acr:Acry_0657"/>
<accession>A5FW96</accession>
<feature type="transmembrane region" description="Helical" evidence="1">
    <location>
        <begin position="65"/>
        <end position="92"/>
    </location>
</feature>